<dbReference type="InterPro" id="IPR042099">
    <property type="entry name" value="ANL_N_sf"/>
</dbReference>
<dbReference type="InterPro" id="IPR020845">
    <property type="entry name" value="AMP-binding_CS"/>
</dbReference>
<sequence length="503" mass="55689">MEPMIVVQDRKTSKAMHQSRARRLAFGLRALGLKPGDTFAIMLRNSEAFLEAIDASRQIGTTYCPINWHFAAAEVGFLLNDSGARVLIVHADFWDRIQAVVPPSMPVLIVGEHAACNGEENAPLSYASWRDGFPESVQYAAAPRGHMAYTSGTTGKPKGVVRHVFPPEIAAERKRAAQQLLQQTFGLVQGCRALLPAPIYHSAPSLFAQNALQMCDTFVLTDRFDPLEVLQLVQAYRIEVLYLVPIMYVRMLKLDQQSRQRYDLSSLRFIASTGAPCAPDVKRAMIDWLGPIVYETYASSEAGLITLLDSHQALAKPGSAGKPVGEAVIRIYDEDGVECAPGVAGYIYVRQPAYADFHYRNNPQARNDIDKEGLISLGDIGYLDEDGFLFVCDRKSDMVISGGVNIYPAEVEHQLLQYEGIADCAVIGIPDAEFGESLLAFVQPQTGQTLDTQEIGCWLQSRMAKFKIPGQFIIDAALPRDDSGKIYKRLLRDKYWAGHSRKV</sequence>
<dbReference type="Gene3D" id="3.30.300.30">
    <property type="match status" value="1"/>
</dbReference>
<evidence type="ECO:0000259" key="4">
    <source>
        <dbReference type="Pfam" id="PF13193"/>
    </source>
</evidence>
<feature type="domain" description="AMP-dependent synthetase/ligase" evidence="3">
    <location>
        <begin position="17"/>
        <end position="353"/>
    </location>
</feature>
<dbReference type="RefSeq" id="WP_130304188.1">
    <property type="nucleotide sequence ID" value="NZ_SHKO01000002.1"/>
</dbReference>
<protein>
    <submittedName>
        <fullName evidence="5">Long-chain acyl-CoA synthetase</fullName>
    </submittedName>
</protein>
<feature type="domain" description="AMP-binding enzyme C-terminal" evidence="4">
    <location>
        <begin position="410"/>
        <end position="485"/>
    </location>
</feature>
<comment type="similarity">
    <text evidence="1">Belongs to the ATP-dependent AMP-binding enzyme family.</text>
</comment>
<dbReference type="SUPFAM" id="SSF56801">
    <property type="entry name" value="Acetyl-CoA synthetase-like"/>
    <property type="match status" value="1"/>
</dbReference>
<dbReference type="GO" id="GO:0006631">
    <property type="term" value="P:fatty acid metabolic process"/>
    <property type="evidence" value="ECO:0007669"/>
    <property type="project" value="TreeGrafter"/>
</dbReference>
<evidence type="ECO:0000313" key="6">
    <source>
        <dbReference type="Proteomes" id="UP000293398"/>
    </source>
</evidence>
<dbReference type="InterPro" id="IPR025110">
    <property type="entry name" value="AMP-bd_C"/>
</dbReference>
<evidence type="ECO:0000256" key="1">
    <source>
        <dbReference type="ARBA" id="ARBA00006432"/>
    </source>
</evidence>
<dbReference type="Pfam" id="PF00501">
    <property type="entry name" value="AMP-binding"/>
    <property type="match status" value="1"/>
</dbReference>
<dbReference type="Gene3D" id="3.40.50.12780">
    <property type="entry name" value="N-terminal domain of ligase-like"/>
    <property type="match status" value="1"/>
</dbReference>
<name>A0A4Q7VDV8_9BURK</name>
<reference evidence="5 6" key="1">
    <citation type="submission" date="2019-02" db="EMBL/GenBank/DDBJ databases">
        <title>Genomic Encyclopedia of Type Strains, Phase IV (KMG-IV): sequencing the most valuable type-strain genomes for metagenomic binning, comparative biology and taxonomic classification.</title>
        <authorList>
            <person name="Goeker M."/>
        </authorList>
    </citation>
    <scope>NUCLEOTIDE SEQUENCE [LARGE SCALE GENOMIC DNA]</scope>
    <source>
        <strain evidence="5 6">DSM 23814</strain>
    </source>
</reference>
<dbReference type="EMBL" id="SHKO01000002">
    <property type="protein sequence ID" value="RZT94174.1"/>
    <property type="molecule type" value="Genomic_DNA"/>
</dbReference>
<organism evidence="5 6">
    <name type="scientific">Advenella incenata</name>
    <dbReference type="NCBI Taxonomy" id="267800"/>
    <lineage>
        <taxon>Bacteria</taxon>
        <taxon>Pseudomonadati</taxon>
        <taxon>Pseudomonadota</taxon>
        <taxon>Betaproteobacteria</taxon>
        <taxon>Burkholderiales</taxon>
        <taxon>Alcaligenaceae</taxon>
    </lineage>
</organism>
<keyword evidence="2" id="KW-0436">Ligase</keyword>
<dbReference type="InterPro" id="IPR000873">
    <property type="entry name" value="AMP-dep_synth/lig_dom"/>
</dbReference>
<evidence type="ECO:0000259" key="3">
    <source>
        <dbReference type="Pfam" id="PF00501"/>
    </source>
</evidence>
<dbReference type="OrthoDB" id="9766486at2"/>
<dbReference type="PANTHER" id="PTHR43201:SF5">
    <property type="entry name" value="MEDIUM-CHAIN ACYL-COA LIGASE ACSF2, MITOCHONDRIAL"/>
    <property type="match status" value="1"/>
</dbReference>
<accession>A0A4Q7VDV8</accession>
<comment type="caution">
    <text evidence="5">The sequence shown here is derived from an EMBL/GenBank/DDBJ whole genome shotgun (WGS) entry which is preliminary data.</text>
</comment>
<keyword evidence="6" id="KW-1185">Reference proteome</keyword>
<evidence type="ECO:0000256" key="2">
    <source>
        <dbReference type="ARBA" id="ARBA00022598"/>
    </source>
</evidence>
<gene>
    <name evidence="5" type="ORF">EV681_2592</name>
</gene>
<dbReference type="AlphaFoldDB" id="A0A4Q7VDV8"/>
<proteinExistence type="inferred from homology"/>
<dbReference type="InterPro" id="IPR045851">
    <property type="entry name" value="AMP-bd_C_sf"/>
</dbReference>
<dbReference type="GO" id="GO:0031956">
    <property type="term" value="F:medium-chain fatty acid-CoA ligase activity"/>
    <property type="evidence" value="ECO:0007669"/>
    <property type="project" value="TreeGrafter"/>
</dbReference>
<dbReference type="Pfam" id="PF13193">
    <property type="entry name" value="AMP-binding_C"/>
    <property type="match status" value="1"/>
</dbReference>
<dbReference type="PROSITE" id="PS00455">
    <property type="entry name" value="AMP_BINDING"/>
    <property type="match status" value="1"/>
</dbReference>
<dbReference type="Proteomes" id="UP000293398">
    <property type="component" value="Unassembled WGS sequence"/>
</dbReference>
<dbReference type="PANTHER" id="PTHR43201">
    <property type="entry name" value="ACYL-COA SYNTHETASE"/>
    <property type="match status" value="1"/>
</dbReference>
<evidence type="ECO:0000313" key="5">
    <source>
        <dbReference type="EMBL" id="RZT94174.1"/>
    </source>
</evidence>